<protein>
    <recommendedName>
        <fullName evidence="1">DOD-type homing endonuclease domain-containing protein</fullName>
    </recommendedName>
</protein>
<evidence type="ECO:0000313" key="4">
    <source>
        <dbReference type="Proteomes" id="UP000008120"/>
    </source>
</evidence>
<dbReference type="AlphaFoldDB" id="E6N4J4"/>
<dbReference type="EMBL" id="BA000048">
    <property type="protein sequence ID" value="BAJ50050.1"/>
    <property type="molecule type" value="Genomic_DNA"/>
</dbReference>
<dbReference type="EMBL" id="AP011830">
    <property type="protein sequence ID" value="BAJ47213.1"/>
    <property type="molecule type" value="Genomic_DNA"/>
</dbReference>
<dbReference type="InterPro" id="IPR004042">
    <property type="entry name" value="Intein_endonuc_central"/>
</dbReference>
<dbReference type="KEGG" id="csu:CSUB_C0189"/>
<reference evidence="2 4" key="1">
    <citation type="journal article" date="2005" name="Environ. Microbiol.">
        <title>Genetic and functional properties of uncultivated thermophilic crenarchaeotes from a subsurface gold mine as revealed by analysis of genome fragments.</title>
        <authorList>
            <person name="Nunoura T."/>
            <person name="Hirayama H."/>
            <person name="Takami H."/>
            <person name="Oida H."/>
            <person name="Nishi S."/>
            <person name="Shimamura S."/>
            <person name="Suzuki Y."/>
            <person name="Inagaki F."/>
            <person name="Takai K."/>
            <person name="Nealson K.H."/>
            <person name="Horikoshi K."/>
        </authorList>
    </citation>
    <scope>NUCLEOTIDE SEQUENCE [LARGE SCALE GENOMIC DNA]</scope>
</reference>
<accession>E6N4J4</accession>
<organism evidence="2 4">
    <name type="scientific">Caldiarchaeum subterraneum</name>
    <dbReference type="NCBI Taxonomy" id="311458"/>
    <lineage>
        <taxon>Archaea</taxon>
        <taxon>Nitrososphaerota</taxon>
        <taxon>Candidatus Caldarchaeales</taxon>
        <taxon>Candidatus Caldarchaeaceae</taxon>
        <taxon>Candidatus Caldarchaeum</taxon>
    </lineage>
</organism>
<reference evidence="2 4" key="2">
    <citation type="journal article" date="2011" name="Nucleic Acids Res.">
        <title>Insights into the evolution of Archaea and eukaryotic protein modifier systems revealed by the genome of a novel archaeal group.</title>
        <authorList>
            <person name="Nunoura T."/>
            <person name="Takaki Y."/>
            <person name="Kakuta J."/>
            <person name="Nishi S."/>
            <person name="Sugahara J."/>
            <person name="Kazama H."/>
            <person name="Chee G."/>
            <person name="Hattori M."/>
            <person name="Kanai A."/>
            <person name="Atomi H."/>
            <person name="Takai K."/>
            <person name="Takami H."/>
        </authorList>
    </citation>
    <scope>NUCLEOTIDE SEQUENCE [LARGE SCALE GENOMIC DNA]</scope>
</reference>
<dbReference type="InterPro" id="IPR006142">
    <property type="entry name" value="INTEIN"/>
</dbReference>
<proteinExistence type="predicted"/>
<dbReference type="InterPro" id="IPR027434">
    <property type="entry name" value="Homing_endonucl"/>
</dbReference>
<dbReference type="Pfam" id="PF14528">
    <property type="entry name" value="LAGLIDADG_3"/>
    <property type="match status" value="1"/>
</dbReference>
<dbReference type="InterPro" id="IPR004860">
    <property type="entry name" value="LAGLIDADG_dom"/>
</dbReference>
<dbReference type="SUPFAM" id="SSF55608">
    <property type="entry name" value="Homing endonucleases"/>
    <property type="match status" value="1"/>
</dbReference>
<sequence>MVSIVGPAVDGKGEGAKEGGRYTLRELRMEAFDLVQQLHEEGLSYTQIIDEVERRLGVKIGKSNCSYWVRRIHSPYNGIYIGSIELLQPTEDLAYLIGTEAGDAYATKTDEGTRGEKYIIGLKVKDKEFADEYATRIARVLGRDAPEPKPNKDGRWVVRIRSKVLYQLFKKPIDIDRIRPFVEYSERCVAMFLRGFFDSEGCVDKRGAMTVYNTDYQLLLYVMYLLKKLGIETTSDTPKIKTRGGTSFKDPKKGKTYHHNKDYYYLRIRMPSNETFYNWVGFTIERKKRRLEEYLRRRGRLPPANQPPIFSPMHIVKALPANAAGGI</sequence>
<evidence type="ECO:0000313" key="3">
    <source>
        <dbReference type="EMBL" id="BAJ50050.1"/>
    </source>
</evidence>
<feature type="domain" description="DOD-type homing endonuclease" evidence="1">
    <location>
        <begin position="192"/>
        <end position="231"/>
    </location>
</feature>
<evidence type="ECO:0000259" key="1">
    <source>
        <dbReference type="PROSITE" id="PS50819"/>
    </source>
</evidence>
<dbReference type="BioCyc" id="CCAL311458:G131R-191-MONOMER"/>
<dbReference type="PROSITE" id="PS50819">
    <property type="entry name" value="INTEIN_ENDONUCLEASE"/>
    <property type="match status" value="1"/>
</dbReference>
<gene>
    <name evidence="3" type="ORF">CSUB_C0189</name>
    <name evidence="2" type="ORF">HGMM_F15C07C30</name>
</gene>
<evidence type="ECO:0000313" key="2">
    <source>
        <dbReference type="EMBL" id="BAJ47213.1"/>
    </source>
</evidence>
<dbReference type="PRINTS" id="PR00379">
    <property type="entry name" value="INTEIN"/>
</dbReference>
<name>E6N4J4_CALS0</name>
<dbReference type="Proteomes" id="UP000008120">
    <property type="component" value="Chromosome"/>
</dbReference>
<dbReference type="Gene3D" id="3.10.28.10">
    <property type="entry name" value="Homing endonucleases"/>
    <property type="match status" value="1"/>
</dbReference>
<dbReference type="GO" id="GO:0004519">
    <property type="term" value="F:endonuclease activity"/>
    <property type="evidence" value="ECO:0007669"/>
    <property type="project" value="InterPro"/>
</dbReference>
<dbReference type="GO" id="GO:0016539">
    <property type="term" value="P:intein-mediated protein splicing"/>
    <property type="evidence" value="ECO:0007669"/>
    <property type="project" value="InterPro"/>
</dbReference>